<dbReference type="Proteomes" id="UP000441208">
    <property type="component" value="Unassembled WGS sequence"/>
</dbReference>
<sequence>MPAKWLTALAFSTASLNDASASSLSPNTSMRRRRRAQSSALRRRSSRTGRCQPCLQ</sequence>
<evidence type="ECO:0000313" key="2">
    <source>
        <dbReference type="EMBL" id="KAE8929101.1"/>
    </source>
</evidence>
<dbReference type="Proteomes" id="UP000433483">
    <property type="component" value="Unassembled WGS sequence"/>
</dbReference>
<accession>A0A6A3KRJ5</accession>
<evidence type="ECO:0000313" key="10">
    <source>
        <dbReference type="Proteomes" id="UP000437068"/>
    </source>
</evidence>
<comment type="caution">
    <text evidence="3">The sequence shown here is derived from an EMBL/GenBank/DDBJ whole genome shotgun (WGS) entry which is preliminary data.</text>
</comment>
<dbReference type="EMBL" id="QXGB01001890">
    <property type="protein sequence ID" value="KAE9184181.1"/>
    <property type="molecule type" value="Genomic_DNA"/>
</dbReference>
<dbReference type="Proteomes" id="UP000440732">
    <property type="component" value="Unassembled WGS sequence"/>
</dbReference>
<feature type="region of interest" description="Disordered" evidence="1">
    <location>
        <begin position="17"/>
        <end position="56"/>
    </location>
</feature>
<evidence type="ECO:0000313" key="5">
    <source>
        <dbReference type="EMBL" id="KAE9108470.1"/>
    </source>
</evidence>
<organism evidence="3 13">
    <name type="scientific">Phytophthora fragariae</name>
    <dbReference type="NCBI Taxonomy" id="53985"/>
    <lineage>
        <taxon>Eukaryota</taxon>
        <taxon>Sar</taxon>
        <taxon>Stramenopiles</taxon>
        <taxon>Oomycota</taxon>
        <taxon>Peronosporomycetes</taxon>
        <taxon>Peronosporales</taxon>
        <taxon>Peronosporaceae</taxon>
        <taxon>Phytophthora</taxon>
    </lineage>
</organism>
<dbReference type="EMBL" id="QXGE01001838">
    <property type="protein sequence ID" value="KAE9287691.1"/>
    <property type="molecule type" value="Genomic_DNA"/>
</dbReference>
<evidence type="ECO:0000313" key="4">
    <source>
        <dbReference type="EMBL" id="KAE9083689.1"/>
    </source>
</evidence>
<keyword evidence="9" id="KW-1185">Reference proteome</keyword>
<dbReference type="EMBL" id="QXGA01001867">
    <property type="protein sequence ID" value="KAE9108470.1"/>
    <property type="molecule type" value="Genomic_DNA"/>
</dbReference>
<name>A0A6A3KRJ5_9STRA</name>
<evidence type="ECO:0000313" key="3">
    <source>
        <dbReference type="EMBL" id="KAE9008028.1"/>
    </source>
</evidence>
<dbReference type="EMBL" id="QXFZ01001878">
    <property type="protein sequence ID" value="KAE9083689.1"/>
    <property type="molecule type" value="Genomic_DNA"/>
</dbReference>
<evidence type="ECO:0000313" key="7">
    <source>
        <dbReference type="EMBL" id="KAE9287691.1"/>
    </source>
</evidence>
<protein>
    <submittedName>
        <fullName evidence="3">Uncharacterized protein</fullName>
    </submittedName>
</protein>
<proteinExistence type="predicted"/>
<evidence type="ECO:0000313" key="9">
    <source>
        <dbReference type="Proteomes" id="UP000433483"/>
    </source>
</evidence>
<gene>
    <name evidence="7" type="ORF">PF001_g20867</name>
    <name evidence="6" type="ORF">PF005_g21780</name>
    <name evidence="5" type="ORF">PF006_g20872</name>
    <name evidence="4" type="ORF">PF007_g21804</name>
    <name evidence="2" type="ORF">PF009_g20781</name>
    <name evidence="3" type="ORF">PF011_g10867</name>
</gene>
<evidence type="ECO:0000313" key="12">
    <source>
        <dbReference type="Proteomes" id="UP000441208"/>
    </source>
</evidence>
<evidence type="ECO:0000313" key="8">
    <source>
        <dbReference type="Proteomes" id="UP000429523"/>
    </source>
</evidence>
<dbReference type="Proteomes" id="UP000437068">
    <property type="component" value="Unassembled WGS sequence"/>
</dbReference>
<evidence type="ECO:0000313" key="6">
    <source>
        <dbReference type="EMBL" id="KAE9184181.1"/>
    </source>
</evidence>
<dbReference type="AlphaFoldDB" id="A0A6A3KRJ5"/>
<reference evidence="3 13" key="1">
    <citation type="submission" date="2018-09" db="EMBL/GenBank/DDBJ databases">
        <title>Genomic investigation of the strawberry pathogen Phytophthora fragariae indicates pathogenicity is determined by transcriptional variation in three key races.</title>
        <authorList>
            <person name="Adams T.M."/>
            <person name="Armitage A.D."/>
            <person name="Sobczyk M.K."/>
            <person name="Bates H.J."/>
            <person name="Dunwell J.M."/>
            <person name="Nellist C.F."/>
            <person name="Harrison R.J."/>
        </authorList>
    </citation>
    <scope>NUCLEOTIDE SEQUENCE [LARGE SCALE GENOMIC DNA]</scope>
    <source>
        <strain evidence="7 10">A4</strain>
        <strain evidence="6 9">NOV-27</strain>
        <strain evidence="5 11">NOV-5</strain>
        <strain evidence="4 12">NOV-71</strain>
        <strain evidence="2 8">NOV-9</strain>
        <strain evidence="3 13">SCRP245</strain>
    </source>
</reference>
<feature type="compositionally biased region" description="Basic residues" evidence="1">
    <location>
        <begin position="30"/>
        <end position="47"/>
    </location>
</feature>
<dbReference type="EMBL" id="QXFW01000585">
    <property type="protein sequence ID" value="KAE9008028.1"/>
    <property type="molecule type" value="Genomic_DNA"/>
</dbReference>
<dbReference type="Proteomes" id="UP000429523">
    <property type="component" value="Unassembled WGS sequence"/>
</dbReference>
<dbReference type="Proteomes" id="UP000460718">
    <property type="component" value="Unassembled WGS sequence"/>
</dbReference>
<evidence type="ECO:0000256" key="1">
    <source>
        <dbReference type="SAM" id="MobiDB-lite"/>
    </source>
</evidence>
<dbReference type="EMBL" id="QXGF01001576">
    <property type="protein sequence ID" value="KAE8929101.1"/>
    <property type="molecule type" value="Genomic_DNA"/>
</dbReference>
<evidence type="ECO:0000313" key="13">
    <source>
        <dbReference type="Proteomes" id="UP000460718"/>
    </source>
</evidence>
<evidence type="ECO:0000313" key="11">
    <source>
        <dbReference type="Proteomes" id="UP000440732"/>
    </source>
</evidence>